<keyword evidence="2" id="KW-1185">Reference proteome</keyword>
<gene>
    <name evidence="1" type="ORF">MGEO_01340</name>
</gene>
<accession>A0A1X4NQG9</accession>
<comment type="caution">
    <text evidence="1">The sequence shown here is derived from an EMBL/GenBank/DDBJ whole genome shotgun (WGS) entry which is preliminary data.</text>
</comment>
<dbReference type="AlphaFoldDB" id="A0A1X4NQG9"/>
<dbReference type="STRING" id="1123756.MGEO_01340"/>
<dbReference type="GO" id="GO:0016853">
    <property type="term" value="F:isomerase activity"/>
    <property type="evidence" value="ECO:0007669"/>
    <property type="project" value="UniProtKB-KW"/>
</dbReference>
<dbReference type="EMBL" id="JFKC01000001">
    <property type="protein sequence ID" value="OSQ53232.1"/>
    <property type="molecule type" value="Genomic_DNA"/>
</dbReference>
<sequence length="75" mass="8771">MEIMERDCPENWIEQVFAAKAVTKGGIVRRAVPWVEREIGRERFVLEVEQRGFHLLECAGQFIVICSDAPVRRWL</sequence>
<organism evidence="1 2">
    <name type="scientific">Marivita geojedonensis</name>
    <dbReference type="NCBI Taxonomy" id="1123756"/>
    <lineage>
        <taxon>Bacteria</taxon>
        <taxon>Pseudomonadati</taxon>
        <taxon>Pseudomonadota</taxon>
        <taxon>Alphaproteobacteria</taxon>
        <taxon>Rhodobacterales</taxon>
        <taxon>Roseobacteraceae</taxon>
        <taxon>Marivita</taxon>
    </lineage>
</organism>
<keyword evidence="1" id="KW-0413">Isomerase</keyword>
<dbReference type="OrthoDB" id="7867818at2"/>
<evidence type="ECO:0000313" key="1">
    <source>
        <dbReference type="EMBL" id="OSQ53232.1"/>
    </source>
</evidence>
<proteinExistence type="predicted"/>
<dbReference type="Proteomes" id="UP000193926">
    <property type="component" value="Unassembled WGS sequence"/>
</dbReference>
<name>A0A1X4NQG9_9RHOB</name>
<evidence type="ECO:0000313" key="2">
    <source>
        <dbReference type="Proteomes" id="UP000193926"/>
    </source>
</evidence>
<reference evidence="1 2" key="1">
    <citation type="submission" date="2014-03" db="EMBL/GenBank/DDBJ databases">
        <title>The draft genome sequence of Marivita geojedonensis KCTC 23882.</title>
        <authorList>
            <person name="Lai Q."/>
            <person name="Shao Z."/>
        </authorList>
    </citation>
    <scope>NUCLEOTIDE SEQUENCE [LARGE SCALE GENOMIC DNA]</scope>
    <source>
        <strain evidence="1 2">DPG-138</strain>
    </source>
</reference>
<protein>
    <submittedName>
        <fullName evidence="1">N-(5'-phosphoribosyl)anthranilate isomerase</fullName>
    </submittedName>
</protein>